<keyword evidence="3" id="KW-1185">Reference proteome</keyword>
<accession>A0ABT6P816</accession>
<reference evidence="2 3" key="1">
    <citation type="submission" date="2023-04" db="EMBL/GenBank/DDBJ databases">
        <title>The genome sequence of Polyangium sorediatum DSM14670.</title>
        <authorList>
            <person name="Zhang X."/>
        </authorList>
    </citation>
    <scope>NUCLEOTIDE SEQUENCE [LARGE SCALE GENOMIC DNA]</scope>
    <source>
        <strain evidence="2 3">DSM 14670</strain>
    </source>
</reference>
<evidence type="ECO:0000313" key="3">
    <source>
        <dbReference type="Proteomes" id="UP001160301"/>
    </source>
</evidence>
<protein>
    <submittedName>
        <fullName evidence="2">Uncharacterized protein</fullName>
    </submittedName>
</protein>
<organism evidence="2 3">
    <name type="scientific">Polyangium sorediatum</name>
    <dbReference type="NCBI Taxonomy" id="889274"/>
    <lineage>
        <taxon>Bacteria</taxon>
        <taxon>Pseudomonadati</taxon>
        <taxon>Myxococcota</taxon>
        <taxon>Polyangia</taxon>
        <taxon>Polyangiales</taxon>
        <taxon>Polyangiaceae</taxon>
        <taxon>Polyangium</taxon>
    </lineage>
</organism>
<proteinExistence type="predicted"/>
<sequence>MRFLHELTIGEMITITEQWTGAGHPGFVAIPELAPFLPRVQEDHDALLGARAGSSAEVPLRSLSEQADTLDTRHDHLQRALHLGMRSAREALLGQVPPNIALADAIDVALEKLQPRGLDIVKASYESEAGNAAQMVRLAETELALVLAQVPILDGVSALDLVKQIGAVGSALGAVEQKKSVTAAAAAKEEITPSEVRRRMRAWVDTIELVLGALTRTKGSEAHVEQIRKPVVDAAEKARARRLAKRNAAGKKGEGGPSEPGN</sequence>
<evidence type="ECO:0000256" key="1">
    <source>
        <dbReference type="SAM" id="MobiDB-lite"/>
    </source>
</evidence>
<evidence type="ECO:0000313" key="2">
    <source>
        <dbReference type="EMBL" id="MDI1436769.1"/>
    </source>
</evidence>
<dbReference type="RefSeq" id="WP_136971874.1">
    <property type="nucleotide sequence ID" value="NZ_JARZHI010000093.1"/>
</dbReference>
<feature type="region of interest" description="Disordered" evidence="1">
    <location>
        <begin position="238"/>
        <end position="262"/>
    </location>
</feature>
<dbReference type="Proteomes" id="UP001160301">
    <property type="component" value="Unassembled WGS sequence"/>
</dbReference>
<feature type="compositionally biased region" description="Basic residues" evidence="1">
    <location>
        <begin position="239"/>
        <end position="249"/>
    </location>
</feature>
<gene>
    <name evidence="2" type="ORF">QHF89_45105</name>
</gene>
<dbReference type="EMBL" id="JARZHI010000093">
    <property type="protein sequence ID" value="MDI1436769.1"/>
    <property type="molecule type" value="Genomic_DNA"/>
</dbReference>
<name>A0ABT6P816_9BACT</name>
<comment type="caution">
    <text evidence="2">The sequence shown here is derived from an EMBL/GenBank/DDBJ whole genome shotgun (WGS) entry which is preliminary data.</text>
</comment>